<dbReference type="RefSeq" id="XP_038747999.1">
    <property type="nucleotide sequence ID" value="XM_038886749.1"/>
</dbReference>
<dbReference type="SUPFAM" id="SSF54160">
    <property type="entry name" value="Chromo domain-like"/>
    <property type="match status" value="1"/>
</dbReference>
<dbReference type="SMART" id="SM00298">
    <property type="entry name" value="CHROMO"/>
    <property type="match status" value="1"/>
</dbReference>
<feature type="domain" description="Chromo" evidence="3">
    <location>
        <begin position="45"/>
        <end position="82"/>
    </location>
</feature>
<feature type="region of interest" description="Disordered" evidence="2">
    <location>
        <begin position="145"/>
        <end position="438"/>
    </location>
</feature>
<reference evidence="4" key="1">
    <citation type="submission" date="2020-03" db="EMBL/GenBank/DDBJ databases">
        <authorList>
            <person name="He L."/>
        </authorList>
    </citation>
    <scope>NUCLEOTIDE SEQUENCE</scope>
    <source>
        <strain evidence="4">CkLH20</strain>
    </source>
</reference>
<feature type="compositionally biased region" description="Polar residues" evidence="2">
    <location>
        <begin position="232"/>
        <end position="241"/>
    </location>
</feature>
<feature type="compositionally biased region" description="Polar residues" evidence="2">
    <location>
        <begin position="308"/>
        <end position="318"/>
    </location>
</feature>
<dbReference type="OrthoDB" id="436852at2759"/>
<organism evidence="4 5">
    <name type="scientific">Colletotrichum karsti</name>
    <dbReference type="NCBI Taxonomy" id="1095194"/>
    <lineage>
        <taxon>Eukaryota</taxon>
        <taxon>Fungi</taxon>
        <taxon>Dikarya</taxon>
        <taxon>Ascomycota</taxon>
        <taxon>Pezizomycotina</taxon>
        <taxon>Sordariomycetes</taxon>
        <taxon>Hypocreomycetidae</taxon>
        <taxon>Glomerellales</taxon>
        <taxon>Glomerellaceae</taxon>
        <taxon>Colletotrichum</taxon>
        <taxon>Colletotrichum boninense species complex</taxon>
    </lineage>
</organism>
<dbReference type="PROSITE" id="PS50013">
    <property type="entry name" value="CHROMO_2"/>
    <property type="match status" value="1"/>
</dbReference>
<comment type="caution">
    <text evidence="4">The sequence shown here is derived from an EMBL/GenBank/DDBJ whole genome shotgun (WGS) entry which is preliminary data.</text>
</comment>
<evidence type="ECO:0000256" key="1">
    <source>
        <dbReference type="ARBA" id="ARBA00011353"/>
    </source>
</evidence>
<dbReference type="CDD" id="cd18966">
    <property type="entry name" value="chromodomain"/>
    <property type="match status" value="1"/>
</dbReference>
<feature type="compositionally biased region" description="Low complexity" evidence="2">
    <location>
        <begin position="363"/>
        <end position="379"/>
    </location>
</feature>
<dbReference type="Proteomes" id="UP000781932">
    <property type="component" value="Unassembled WGS sequence"/>
</dbReference>
<name>A0A9P6I8Y7_9PEZI</name>
<dbReference type="Pfam" id="PF00385">
    <property type="entry name" value="Chromo"/>
    <property type="match status" value="1"/>
</dbReference>
<feature type="compositionally biased region" description="Acidic residues" evidence="2">
    <location>
        <begin position="451"/>
        <end position="462"/>
    </location>
</feature>
<evidence type="ECO:0000256" key="2">
    <source>
        <dbReference type="SAM" id="MobiDB-lite"/>
    </source>
</evidence>
<feature type="region of interest" description="Disordered" evidence="2">
    <location>
        <begin position="1"/>
        <end position="45"/>
    </location>
</feature>
<gene>
    <name evidence="4" type="ORF">CkaCkLH20_04030</name>
</gene>
<feature type="compositionally biased region" description="Acidic residues" evidence="2">
    <location>
        <begin position="151"/>
        <end position="163"/>
    </location>
</feature>
<feature type="compositionally biased region" description="Polar residues" evidence="2">
    <location>
        <begin position="409"/>
        <end position="432"/>
    </location>
</feature>
<accession>A0A9P6I8Y7</accession>
<dbReference type="GeneID" id="62159823"/>
<sequence>MGTPGLFVSEGSSPPPPRHDPGQKEDDELSINSSLASQHDSDEEWSVETIHYETFDDGRNFYLVEWTGYPLEEATWEPEENVSGELLEEWRAKQQKIARGEEEIFNVAAWQEFVEKRAEERRKRHRERNFERKRRGLELSLWEGESKEEYYSSDEEVAQDDFNDILPPPKPTGRQIDAIPSIEDQPKQPLGQSTAGKTAQPRKRASSGEKSKSPTKSKSPALAVPPRLQPKSAASTSTGYQGTARRPTVVKPANKPNTTRTTLASKFSRPTRTAKKTQTGARTMVKSTGNVFTSGKPIRTRARLNDNAADTSQTPRTFSNHRLKRKAELQGRDKADQAPATLPTTLFSISSGPPATASSTHCPPATGSPAAGSPATASPVADSPGKGLPLAGSTSATPGPRSVLKHSIDTLTTRSASNSSVAAPEGTGSTLQRPLPKKRKSVQFVFDDPFVEEPEAMDVDDQSQDRWQRPRAPTPPPSSRENDDIRKPQPILRKLSIQQYQHKAVGRNVDMSIVMGGSKAVEVTFESVKNESEQWHSHFINQTVLHFARNCHGPTFAKQRDAVVERVLCHGSLKAKSSTDEYAMECAAGRLLLGSFGAAYFHDEFSIIIYAGACEAWKSVFTEVDASSPSLATLKYVIYKPSPVATKPLPERKATASKLADGRGPIFQDLLRIDYHSLMPPGLKDTRHNFYLAFPPSRKQLLDAISEWLHLQNPHCKVFSTKTAGDWRAFTNPKIVETGVIIVHETSTESLRQFPELLRLLSSKNSSAWLFWCIGESLQKHPLFPSIRSFHDTATPGSFELTRLFPHGNAVLLTPSFLIAEPLRAFQLLNWYKRMQRKPASPKIVAAAGLSQFLRDLAIDKADQRKRLLARGGNEDEARKEKLSQVDCMTRFDTSATVDSMQMSFMDCLLPDEQLAPIIYADACIDANDEQSLVNWFGCWTQTRLDQFRKFSVLGTEGSTEIRQTIKYEDLPRYTPGTERDHAAEIDFGSKPETADGGPKTADMVLPGGTKKLVGTSAIQIRDFLFPLARTIANTNPVIFPSLFANPVSYYRDIEATADAMGDFRREMATYQQWLRFTWPFFARYNPPHIPDNIPRGNAPHIYNCYFAFFYTPQGYVASENKWQGRRPWAAVYRPEHPHERPWESTELIIWDCATSDRFAGEREILLSQLNEAQQQLIEFVEDHGQEKNAKLPLNRVWLGGFLPTAETLPFDATMEALEAMVKKPLENVPVSDTELLAKGFRPVILPTHVTPSTSSPDNMSIDLADDLFADEDDLDSKIIFHPPRSPRPIHKSRCENLLFKWVKQTRKGSSHSVLTYSFTPTTEWYKRQQVAENRNFEHIYVGPWPRVWEMLRVPHGTPMTSQEEREKSRNT</sequence>
<protein>
    <submittedName>
        <fullName evidence="4">Chromo domain-containing protein</fullName>
    </submittedName>
</protein>
<dbReference type="EMBL" id="JAATWM020000010">
    <property type="protein sequence ID" value="KAF9878538.1"/>
    <property type="molecule type" value="Genomic_DNA"/>
</dbReference>
<proteinExistence type="predicted"/>
<dbReference type="InterPro" id="IPR000953">
    <property type="entry name" value="Chromo/chromo_shadow_dom"/>
</dbReference>
<dbReference type="Gene3D" id="2.40.50.40">
    <property type="match status" value="1"/>
</dbReference>
<evidence type="ECO:0000313" key="4">
    <source>
        <dbReference type="EMBL" id="KAF9878538.1"/>
    </source>
</evidence>
<evidence type="ECO:0000259" key="3">
    <source>
        <dbReference type="PROSITE" id="PS50013"/>
    </source>
</evidence>
<feature type="region of interest" description="Disordered" evidence="2">
    <location>
        <begin position="451"/>
        <end position="486"/>
    </location>
</feature>
<feature type="compositionally biased region" description="Polar residues" evidence="2">
    <location>
        <begin position="255"/>
        <end position="293"/>
    </location>
</feature>
<keyword evidence="5" id="KW-1185">Reference proteome</keyword>
<feature type="compositionally biased region" description="Polar residues" evidence="2">
    <location>
        <begin position="342"/>
        <end position="361"/>
    </location>
</feature>
<dbReference type="InterPro" id="IPR016197">
    <property type="entry name" value="Chromo-like_dom_sf"/>
</dbReference>
<comment type="subunit">
    <text evidence="1">Component of the NuA4 histone acetyltransferase complex.</text>
</comment>
<dbReference type="GO" id="GO:0006338">
    <property type="term" value="P:chromatin remodeling"/>
    <property type="evidence" value="ECO:0007669"/>
    <property type="project" value="UniProtKB-ARBA"/>
</dbReference>
<evidence type="ECO:0000313" key="5">
    <source>
        <dbReference type="Proteomes" id="UP000781932"/>
    </source>
</evidence>
<dbReference type="InterPro" id="IPR023780">
    <property type="entry name" value="Chromo_domain"/>
</dbReference>
<feature type="compositionally biased region" description="Basic and acidic residues" evidence="2">
    <location>
        <begin position="326"/>
        <end position="336"/>
    </location>
</feature>
<reference evidence="4" key="2">
    <citation type="submission" date="2020-11" db="EMBL/GenBank/DDBJ databases">
        <title>Whole genome sequencing of Colletotrichum sp.</title>
        <authorList>
            <person name="Li H."/>
        </authorList>
    </citation>
    <scope>NUCLEOTIDE SEQUENCE</scope>
    <source>
        <strain evidence="4">CkLH20</strain>
    </source>
</reference>